<protein>
    <recommendedName>
        <fullName evidence="9">C2H2-type domain-containing protein</fullName>
    </recommendedName>
</protein>
<dbReference type="Proteomes" id="UP000184300">
    <property type="component" value="Unassembled WGS sequence"/>
</dbReference>
<dbReference type="SUPFAM" id="SSF57667">
    <property type="entry name" value="beta-beta-alpha zinc fingers"/>
    <property type="match status" value="1"/>
</dbReference>
<name>A0A1L9VVF8_ASPGL</name>
<accession>A0A1L9VVF8</accession>
<dbReference type="GO" id="GO:0005634">
    <property type="term" value="C:nucleus"/>
    <property type="evidence" value="ECO:0007669"/>
    <property type="project" value="UniProtKB-SubCell"/>
</dbReference>
<keyword evidence="6" id="KW-0539">Nucleus</keyword>
<evidence type="ECO:0000256" key="7">
    <source>
        <dbReference type="PROSITE-ProRule" id="PRU00042"/>
    </source>
</evidence>
<dbReference type="AlphaFoldDB" id="A0A1L9VVF8"/>
<proteinExistence type="predicted"/>
<dbReference type="PROSITE" id="PS00028">
    <property type="entry name" value="ZINC_FINGER_C2H2_1"/>
    <property type="match status" value="2"/>
</dbReference>
<evidence type="ECO:0000256" key="6">
    <source>
        <dbReference type="ARBA" id="ARBA00023242"/>
    </source>
</evidence>
<dbReference type="GO" id="GO:0008270">
    <property type="term" value="F:zinc ion binding"/>
    <property type="evidence" value="ECO:0007669"/>
    <property type="project" value="UniProtKB-KW"/>
</dbReference>
<dbReference type="OrthoDB" id="1405595at2759"/>
<keyword evidence="5" id="KW-0862">Zinc</keyword>
<feature type="compositionally biased region" description="Polar residues" evidence="8">
    <location>
        <begin position="89"/>
        <end position="100"/>
    </location>
</feature>
<feature type="domain" description="C2H2-type" evidence="9">
    <location>
        <begin position="37"/>
        <end position="65"/>
    </location>
</feature>
<evidence type="ECO:0000256" key="4">
    <source>
        <dbReference type="ARBA" id="ARBA00022771"/>
    </source>
</evidence>
<keyword evidence="11" id="KW-1185">Reference proteome</keyword>
<dbReference type="CDD" id="cd12148">
    <property type="entry name" value="fungal_TF_MHR"/>
    <property type="match status" value="1"/>
</dbReference>
<dbReference type="GO" id="GO:0006351">
    <property type="term" value="P:DNA-templated transcription"/>
    <property type="evidence" value="ECO:0007669"/>
    <property type="project" value="InterPro"/>
</dbReference>
<dbReference type="PANTHER" id="PTHR40626">
    <property type="entry name" value="MIP31509P"/>
    <property type="match status" value="1"/>
</dbReference>
<dbReference type="PROSITE" id="PS50157">
    <property type="entry name" value="ZINC_FINGER_C2H2_2"/>
    <property type="match status" value="2"/>
</dbReference>
<dbReference type="EMBL" id="KV878890">
    <property type="protein sequence ID" value="OJJ87898.1"/>
    <property type="molecule type" value="Genomic_DNA"/>
</dbReference>
<keyword evidence="2" id="KW-0479">Metal-binding</keyword>
<sequence>MPQSSQKKFKCDTCQRHFNRREHLQRHESIHYNLKPFHCDLCRYSCRRRDLLNRHVKLAHTNKESPDNDGNPAPSTDDTQGPSYDRGLSTDNLRPSSGIQSAGVGPESASGHGTSIVGDALSTPTVFGQPGLSSISPYLNAAGPAFMDPESNSQSFGLNYLDSVCLPPFFEQQPFYPELSIIDPPSISPTTAARKPIGQDQIDLNIELPAGDFRPKSQPGSVPDPGRSPVHLAPFIRVSQEDWEWLNAQISRFSSTRLLSPELPSRHAISRYMHGFMNGFHPHFPILHPQTLRLREMAPELVLALAAVGSHYCLESHQGLKLFHLARVIALEQIQQRESDRESELDITQDNHALTESIQTLFFLMAMATWGGEHRSLVRHAIATQSVLSMLVRQHGLSESPVVPMTWQEWARAESARRTKLIVFCFFDLHTITFNLPSPLMVADIKLRLPCSEMEWKASDSNSWLAVNERSNRPPLFNDCIAALIQDIDAMPACSSLGGHVLIHALLQRIISIQHSMQLQGMENQMVPGMSVSLRRALRKWQSAWEQNPESSYSPLDKHGPVAFNSTALFHLAYIRLAVDVGPARSLLEQNHIQIAKRLHEQPTLQRGSLLLIAARHATAALCSPVQMGVHFVGRAPSWSVMHAVCSLEYAYVLNQFIQATTHTNLEYPLEADEQNLRMEIKETLREVESSSPRGNPNLIDRAPQLLGAKVVRAWAMILEGMQTWNAVNLISRALFVYADLLEPRGLGEQAGDGT</sequence>
<dbReference type="GO" id="GO:0000978">
    <property type="term" value="F:RNA polymerase II cis-regulatory region sequence-specific DNA binding"/>
    <property type="evidence" value="ECO:0007669"/>
    <property type="project" value="InterPro"/>
</dbReference>
<dbReference type="InterPro" id="IPR051059">
    <property type="entry name" value="VerF-like"/>
</dbReference>
<feature type="compositionally biased region" description="Polar residues" evidence="8">
    <location>
        <begin position="73"/>
        <end position="82"/>
    </location>
</feature>
<feature type="region of interest" description="Disordered" evidence="8">
    <location>
        <begin position="59"/>
        <end position="117"/>
    </location>
</feature>
<reference evidence="11" key="1">
    <citation type="journal article" date="2017" name="Genome Biol.">
        <title>Comparative genomics reveals high biological diversity and specific adaptations in the industrially and medically important fungal genus Aspergillus.</title>
        <authorList>
            <person name="de Vries R.P."/>
            <person name="Riley R."/>
            <person name="Wiebenga A."/>
            <person name="Aguilar-Osorio G."/>
            <person name="Amillis S."/>
            <person name="Uchima C.A."/>
            <person name="Anderluh G."/>
            <person name="Asadollahi M."/>
            <person name="Askin M."/>
            <person name="Barry K."/>
            <person name="Battaglia E."/>
            <person name="Bayram O."/>
            <person name="Benocci T."/>
            <person name="Braus-Stromeyer S.A."/>
            <person name="Caldana C."/>
            <person name="Canovas D."/>
            <person name="Cerqueira G.C."/>
            <person name="Chen F."/>
            <person name="Chen W."/>
            <person name="Choi C."/>
            <person name="Clum A."/>
            <person name="Dos Santos R.A."/>
            <person name="Damasio A.R."/>
            <person name="Diallinas G."/>
            <person name="Emri T."/>
            <person name="Fekete E."/>
            <person name="Flipphi M."/>
            <person name="Freyberg S."/>
            <person name="Gallo A."/>
            <person name="Gournas C."/>
            <person name="Habgood R."/>
            <person name="Hainaut M."/>
            <person name="Harispe M.L."/>
            <person name="Henrissat B."/>
            <person name="Hilden K.S."/>
            <person name="Hope R."/>
            <person name="Hossain A."/>
            <person name="Karabika E."/>
            <person name="Karaffa L."/>
            <person name="Karanyi Z."/>
            <person name="Krasevec N."/>
            <person name="Kuo A."/>
            <person name="Kusch H."/>
            <person name="LaButti K."/>
            <person name="Lagendijk E.L."/>
            <person name="Lapidus A."/>
            <person name="Levasseur A."/>
            <person name="Lindquist E."/>
            <person name="Lipzen A."/>
            <person name="Logrieco A.F."/>
            <person name="MacCabe A."/>
            <person name="Maekelae M.R."/>
            <person name="Malavazi I."/>
            <person name="Melin P."/>
            <person name="Meyer V."/>
            <person name="Mielnichuk N."/>
            <person name="Miskei M."/>
            <person name="Molnar A.P."/>
            <person name="Mule G."/>
            <person name="Ngan C.Y."/>
            <person name="Orejas M."/>
            <person name="Orosz E."/>
            <person name="Ouedraogo J.P."/>
            <person name="Overkamp K.M."/>
            <person name="Park H.-S."/>
            <person name="Perrone G."/>
            <person name="Piumi F."/>
            <person name="Punt P.J."/>
            <person name="Ram A.F."/>
            <person name="Ramon A."/>
            <person name="Rauscher S."/>
            <person name="Record E."/>
            <person name="Riano-Pachon D.M."/>
            <person name="Robert V."/>
            <person name="Roehrig J."/>
            <person name="Ruller R."/>
            <person name="Salamov A."/>
            <person name="Salih N.S."/>
            <person name="Samson R.A."/>
            <person name="Sandor E."/>
            <person name="Sanguinetti M."/>
            <person name="Schuetze T."/>
            <person name="Sepcic K."/>
            <person name="Shelest E."/>
            <person name="Sherlock G."/>
            <person name="Sophianopoulou V."/>
            <person name="Squina F.M."/>
            <person name="Sun H."/>
            <person name="Susca A."/>
            <person name="Todd R.B."/>
            <person name="Tsang A."/>
            <person name="Unkles S.E."/>
            <person name="van de Wiele N."/>
            <person name="van Rossen-Uffink D."/>
            <person name="Oliveira J.V."/>
            <person name="Vesth T.C."/>
            <person name="Visser J."/>
            <person name="Yu J.-H."/>
            <person name="Zhou M."/>
            <person name="Andersen M.R."/>
            <person name="Archer D.B."/>
            <person name="Baker S.E."/>
            <person name="Benoit I."/>
            <person name="Brakhage A.A."/>
            <person name="Braus G.H."/>
            <person name="Fischer R."/>
            <person name="Frisvad J.C."/>
            <person name="Goldman G.H."/>
            <person name="Houbraken J."/>
            <person name="Oakley B."/>
            <person name="Pocsi I."/>
            <person name="Scazzocchio C."/>
            <person name="Seiboth B."/>
            <person name="vanKuyk P.A."/>
            <person name="Wortman J."/>
            <person name="Dyer P.S."/>
            <person name="Grigoriev I.V."/>
        </authorList>
    </citation>
    <scope>NUCLEOTIDE SEQUENCE [LARGE SCALE GENOMIC DNA]</scope>
    <source>
        <strain evidence="11">CBS 516.65</strain>
    </source>
</reference>
<dbReference type="STRING" id="1160497.A0A1L9VVF8"/>
<evidence type="ECO:0000313" key="11">
    <source>
        <dbReference type="Proteomes" id="UP000184300"/>
    </source>
</evidence>
<dbReference type="PANTHER" id="PTHR40626:SF10">
    <property type="entry name" value="C2H2-TYPE DOMAIN-CONTAINING PROTEIN"/>
    <property type="match status" value="1"/>
</dbReference>
<dbReference type="SMART" id="SM00355">
    <property type="entry name" value="ZnF_C2H2"/>
    <property type="match status" value="2"/>
</dbReference>
<dbReference type="GO" id="GO:0000981">
    <property type="term" value="F:DNA-binding transcription factor activity, RNA polymerase II-specific"/>
    <property type="evidence" value="ECO:0007669"/>
    <property type="project" value="InterPro"/>
</dbReference>
<dbReference type="GeneID" id="34456255"/>
<evidence type="ECO:0000256" key="1">
    <source>
        <dbReference type="ARBA" id="ARBA00004123"/>
    </source>
</evidence>
<comment type="subcellular location">
    <subcellularLocation>
        <location evidence="1">Nucleus</location>
    </subcellularLocation>
</comment>
<evidence type="ECO:0000256" key="8">
    <source>
        <dbReference type="SAM" id="MobiDB-lite"/>
    </source>
</evidence>
<dbReference type="Pfam" id="PF04082">
    <property type="entry name" value="Fungal_trans"/>
    <property type="match status" value="1"/>
</dbReference>
<organism evidence="10 11">
    <name type="scientific">Aspergillus glaucus CBS 516.65</name>
    <dbReference type="NCBI Taxonomy" id="1160497"/>
    <lineage>
        <taxon>Eukaryota</taxon>
        <taxon>Fungi</taxon>
        <taxon>Dikarya</taxon>
        <taxon>Ascomycota</taxon>
        <taxon>Pezizomycotina</taxon>
        <taxon>Eurotiomycetes</taxon>
        <taxon>Eurotiomycetidae</taxon>
        <taxon>Eurotiales</taxon>
        <taxon>Aspergillaceae</taxon>
        <taxon>Aspergillus</taxon>
        <taxon>Aspergillus subgen. Aspergillus</taxon>
    </lineage>
</organism>
<dbReference type="GO" id="GO:0000785">
    <property type="term" value="C:chromatin"/>
    <property type="evidence" value="ECO:0007669"/>
    <property type="project" value="TreeGrafter"/>
</dbReference>
<evidence type="ECO:0000256" key="5">
    <source>
        <dbReference type="ARBA" id="ARBA00022833"/>
    </source>
</evidence>
<gene>
    <name evidence="10" type="ORF">ASPGLDRAFT_118888</name>
</gene>
<evidence type="ECO:0000313" key="10">
    <source>
        <dbReference type="EMBL" id="OJJ87898.1"/>
    </source>
</evidence>
<feature type="domain" description="C2H2-type" evidence="9">
    <location>
        <begin position="9"/>
        <end position="36"/>
    </location>
</feature>
<dbReference type="Gene3D" id="3.30.160.60">
    <property type="entry name" value="Classic Zinc Finger"/>
    <property type="match status" value="1"/>
</dbReference>
<keyword evidence="3" id="KW-0677">Repeat</keyword>
<dbReference type="RefSeq" id="XP_022404581.1">
    <property type="nucleotide sequence ID" value="XM_022539994.1"/>
</dbReference>
<evidence type="ECO:0000256" key="3">
    <source>
        <dbReference type="ARBA" id="ARBA00022737"/>
    </source>
</evidence>
<keyword evidence="4 7" id="KW-0863">Zinc-finger</keyword>
<evidence type="ECO:0000259" key="9">
    <source>
        <dbReference type="PROSITE" id="PS50157"/>
    </source>
</evidence>
<dbReference type="VEuPathDB" id="FungiDB:ASPGLDRAFT_118888"/>
<dbReference type="InterPro" id="IPR007219">
    <property type="entry name" value="XnlR_reg_dom"/>
</dbReference>
<dbReference type="InterPro" id="IPR036236">
    <property type="entry name" value="Znf_C2H2_sf"/>
</dbReference>
<dbReference type="InterPro" id="IPR013087">
    <property type="entry name" value="Znf_C2H2_type"/>
</dbReference>
<evidence type="ECO:0000256" key="2">
    <source>
        <dbReference type="ARBA" id="ARBA00022723"/>
    </source>
</evidence>